<dbReference type="RefSeq" id="WP_194140830.1">
    <property type="nucleotide sequence ID" value="NZ_PRDM01000006.1"/>
</dbReference>
<protein>
    <submittedName>
        <fullName evidence="1">Uncharacterized protein</fullName>
    </submittedName>
</protein>
<evidence type="ECO:0000313" key="1">
    <source>
        <dbReference type="EMBL" id="MBE8727675.1"/>
    </source>
</evidence>
<organism evidence="1 2">
    <name type="scientific">Flavobacterium hungaricum</name>
    <dbReference type="NCBI Taxonomy" id="2082725"/>
    <lineage>
        <taxon>Bacteria</taxon>
        <taxon>Pseudomonadati</taxon>
        <taxon>Bacteroidota</taxon>
        <taxon>Flavobacteriia</taxon>
        <taxon>Flavobacteriales</taxon>
        <taxon>Flavobacteriaceae</taxon>
        <taxon>Flavobacterium</taxon>
    </lineage>
</organism>
<accession>A0ABR9TQS5</accession>
<name>A0ABR9TQS5_9FLAO</name>
<gene>
    <name evidence="1" type="ORF">C4F50_22400</name>
</gene>
<keyword evidence="2" id="KW-1185">Reference proteome</keyword>
<proteinExistence type="predicted"/>
<reference evidence="1 2" key="1">
    <citation type="submission" date="2018-07" db="EMBL/GenBank/DDBJ databases">
        <title>Genome assembly of strain KB82.</title>
        <authorList>
            <person name="Kukolya J."/>
            <person name="Horvath B."/>
            <person name="Nagy I."/>
            <person name="Toth A."/>
        </authorList>
    </citation>
    <scope>NUCLEOTIDE SEQUENCE [LARGE SCALE GENOMIC DNA]</scope>
    <source>
        <strain evidence="1 2">Kb82</strain>
    </source>
</reference>
<evidence type="ECO:0000313" key="2">
    <source>
        <dbReference type="Proteomes" id="UP000640614"/>
    </source>
</evidence>
<sequence>MATFSTTINISPEDVKILKSQGYSLYGFKSVSASGDGAPTVWFNLPADKLLTKTVITWQEEYQAYNSTSTILPKTVIEASNTIDTDLGHLVTIEEGSGNLESSLDGIDGAVAFLNNDKQQFTVGINQLVNGKSNILCAFPILGAGSSRVITPITKIALIFSTEQILTATVITKAMSAGAFINLTGVNSRETNYSVNSGWSAGGATWLKNFNALTNLKTLLIENTSKQEREISEKFAV</sequence>
<dbReference type="EMBL" id="PRDM01000006">
    <property type="protein sequence ID" value="MBE8727675.1"/>
    <property type="molecule type" value="Genomic_DNA"/>
</dbReference>
<dbReference type="Proteomes" id="UP000640614">
    <property type="component" value="Unassembled WGS sequence"/>
</dbReference>
<comment type="caution">
    <text evidence="1">The sequence shown here is derived from an EMBL/GenBank/DDBJ whole genome shotgun (WGS) entry which is preliminary data.</text>
</comment>